<dbReference type="OrthoDB" id="2756618at2759"/>
<evidence type="ECO:0000313" key="4">
    <source>
        <dbReference type="Proteomes" id="UP000541558"/>
    </source>
</evidence>
<dbReference type="Proteomes" id="UP000541558">
    <property type="component" value="Unassembled WGS sequence"/>
</dbReference>
<gene>
    <name evidence="3" type="ORF">D9611_009952</name>
</gene>
<protein>
    <recommendedName>
        <fullName evidence="5">Transmembrane protein</fullName>
    </recommendedName>
</protein>
<feature type="region of interest" description="Disordered" evidence="1">
    <location>
        <begin position="386"/>
        <end position="409"/>
    </location>
</feature>
<keyword evidence="2" id="KW-1133">Transmembrane helix</keyword>
<evidence type="ECO:0000256" key="1">
    <source>
        <dbReference type="SAM" id="MobiDB-lite"/>
    </source>
</evidence>
<keyword evidence="4" id="KW-1185">Reference proteome</keyword>
<reference evidence="3 4" key="1">
    <citation type="journal article" date="2020" name="ISME J.">
        <title>Uncovering the hidden diversity of litter-decomposition mechanisms in mushroom-forming fungi.</title>
        <authorList>
            <person name="Floudas D."/>
            <person name="Bentzer J."/>
            <person name="Ahren D."/>
            <person name="Johansson T."/>
            <person name="Persson P."/>
            <person name="Tunlid A."/>
        </authorList>
    </citation>
    <scope>NUCLEOTIDE SEQUENCE [LARGE SCALE GENOMIC DNA]</scope>
    <source>
        <strain evidence="3 4">CBS 175.51</strain>
    </source>
</reference>
<evidence type="ECO:0008006" key="5">
    <source>
        <dbReference type="Google" id="ProtNLM"/>
    </source>
</evidence>
<feature type="transmembrane region" description="Helical" evidence="2">
    <location>
        <begin position="255"/>
        <end position="275"/>
    </location>
</feature>
<evidence type="ECO:0000256" key="2">
    <source>
        <dbReference type="SAM" id="Phobius"/>
    </source>
</evidence>
<sequence>MAVVGTNFTAAEGWPRLDAAHLAAMIIETALFGLYIGAFYRMIGTFRKSSKGSRAMLSRARFWFAVLLFLCITGNWVTELMILWRAFIPSTDTTYNFGPETGQGLPSFARYFKFEVNSPLNVANTIFYVLVTLLGNLFMASPYFPSSPPFEALIRIPKIFRLYIIWSRRWWISVPPLLLCIGIAVSGLMTAVLFSQSTANARIFETARAWITSYFAMCLTCNLYSTCLICYQIFTSNTQLALFKLEKVGRNKVPYVFVQSAAVYSPLLLISLITYVLNSNLVYISVDMTSPVIGINFCLILTRISATSSDNTVYVISDMKSNTGAGAVTVNRQATIAISTAVEKHVDGAGQSPDENMDATAYGSIDPEEGRTEMAYDSRVAELLEEGDTNPMRRHSAPQGWTDGPSFRV</sequence>
<comment type="caution">
    <text evidence="3">The sequence shown here is derived from an EMBL/GenBank/DDBJ whole genome shotgun (WGS) entry which is preliminary data.</text>
</comment>
<feature type="transmembrane region" description="Helical" evidence="2">
    <location>
        <begin position="20"/>
        <end position="41"/>
    </location>
</feature>
<name>A0A8H5C6F0_9AGAR</name>
<feature type="transmembrane region" description="Helical" evidence="2">
    <location>
        <begin position="170"/>
        <end position="194"/>
    </location>
</feature>
<feature type="transmembrane region" description="Helical" evidence="2">
    <location>
        <begin position="214"/>
        <end position="234"/>
    </location>
</feature>
<dbReference type="EMBL" id="JAACJK010000065">
    <property type="protein sequence ID" value="KAF5335003.1"/>
    <property type="molecule type" value="Genomic_DNA"/>
</dbReference>
<feature type="transmembrane region" description="Helical" evidence="2">
    <location>
        <begin position="62"/>
        <end position="87"/>
    </location>
</feature>
<organism evidence="3 4">
    <name type="scientific">Ephemerocybe angulata</name>
    <dbReference type="NCBI Taxonomy" id="980116"/>
    <lineage>
        <taxon>Eukaryota</taxon>
        <taxon>Fungi</taxon>
        <taxon>Dikarya</taxon>
        <taxon>Basidiomycota</taxon>
        <taxon>Agaricomycotina</taxon>
        <taxon>Agaricomycetes</taxon>
        <taxon>Agaricomycetidae</taxon>
        <taxon>Agaricales</taxon>
        <taxon>Agaricineae</taxon>
        <taxon>Psathyrellaceae</taxon>
        <taxon>Ephemerocybe</taxon>
    </lineage>
</organism>
<keyword evidence="2" id="KW-0812">Transmembrane</keyword>
<feature type="region of interest" description="Disordered" evidence="1">
    <location>
        <begin position="347"/>
        <end position="371"/>
    </location>
</feature>
<accession>A0A8H5C6F0</accession>
<feature type="transmembrane region" description="Helical" evidence="2">
    <location>
        <begin position="281"/>
        <end position="301"/>
    </location>
</feature>
<feature type="transmembrane region" description="Helical" evidence="2">
    <location>
        <begin position="126"/>
        <end position="145"/>
    </location>
</feature>
<proteinExistence type="predicted"/>
<dbReference type="AlphaFoldDB" id="A0A8H5C6F0"/>
<evidence type="ECO:0000313" key="3">
    <source>
        <dbReference type="EMBL" id="KAF5335003.1"/>
    </source>
</evidence>
<keyword evidence="2" id="KW-0472">Membrane</keyword>